<evidence type="ECO:0000256" key="1">
    <source>
        <dbReference type="SAM" id="MobiDB-lite"/>
    </source>
</evidence>
<gene>
    <name evidence="2" type="ORF">CUNI_LOCUS579</name>
</gene>
<feature type="compositionally biased region" description="Basic residues" evidence="1">
    <location>
        <begin position="186"/>
        <end position="207"/>
    </location>
</feature>
<feature type="region of interest" description="Disordered" evidence="1">
    <location>
        <begin position="72"/>
        <end position="116"/>
    </location>
</feature>
<comment type="caution">
    <text evidence="2">The sequence shown here is derived from an EMBL/GenBank/DDBJ whole genome shotgun (WGS) entry which is preliminary data.</text>
</comment>
<dbReference type="Proteomes" id="UP000678393">
    <property type="component" value="Unassembled WGS sequence"/>
</dbReference>
<protein>
    <submittedName>
        <fullName evidence="2">Uncharacterized protein</fullName>
    </submittedName>
</protein>
<feature type="compositionally biased region" description="Low complexity" evidence="1">
    <location>
        <begin position="620"/>
        <end position="631"/>
    </location>
</feature>
<feature type="region of interest" description="Disordered" evidence="1">
    <location>
        <begin position="590"/>
        <end position="700"/>
    </location>
</feature>
<accession>A0A8S3YHV0</accession>
<feature type="compositionally biased region" description="Basic and acidic residues" evidence="1">
    <location>
        <begin position="535"/>
        <end position="553"/>
    </location>
</feature>
<organism evidence="2 3">
    <name type="scientific">Candidula unifasciata</name>
    <dbReference type="NCBI Taxonomy" id="100452"/>
    <lineage>
        <taxon>Eukaryota</taxon>
        <taxon>Metazoa</taxon>
        <taxon>Spiralia</taxon>
        <taxon>Lophotrochozoa</taxon>
        <taxon>Mollusca</taxon>
        <taxon>Gastropoda</taxon>
        <taxon>Heterobranchia</taxon>
        <taxon>Euthyneura</taxon>
        <taxon>Panpulmonata</taxon>
        <taxon>Eupulmonata</taxon>
        <taxon>Stylommatophora</taxon>
        <taxon>Helicina</taxon>
        <taxon>Helicoidea</taxon>
        <taxon>Geomitridae</taxon>
        <taxon>Candidula</taxon>
    </lineage>
</organism>
<feature type="compositionally biased region" description="Low complexity" evidence="1">
    <location>
        <begin position="686"/>
        <end position="698"/>
    </location>
</feature>
<name>A0A8S3YHV0_9EUPU</name>
<evidence type="ECO:0000313" key="3">
    <source>
        <dbReference type="Proteomes" id="UP000678393"/>
    </source>
</evidence>
<feature type="region of interest" description="Disordered" evidence="1">
    <location>
        <begin position="234"/>
        <end position="273"/>
    </location>
</feature>
<feature type="compositionally biased region" description="Polar residues" evidence="1">
    <location>
        <begin position="240"/>
        <end position="262"/>
    </location>
</feature>
<feature type="region of interest" description="Disordered" evidence="1">
    <location>
        <begin position="139"/>
        <end position="222"/>
    </location>
</feature>
<dbReference type="AlphaFoldDB" id="A0A8S3YHV0"/>
<feature type="compositionally biased region" description="Polar residues" evidence="1">
    <location>
        <begin position="208"/>
        <end position="219"/>
    </location>
</feature>
<dbReference type="EMBL" id="CAJHNH020000068">
    <property type="protein sequence ID" value="CAG5115021.1"/>
    <property type="molecule type" value="Genomic_DNA"/>
</dbReference>
<reference evidence="2" key="1">
    <citation type="submission" date="2021-04" db="EMBL/GenBank/DDBJ databases">
        <authorList>
            <consortium name="Molecular Ecology Group"/>
        </authorList>
    </citation>
    <scope>NUCLEOTIDE SEQUENCE</scope>
</reference>
<keyword evidence="3" id="KW-1185">Reference proteome</keyword>
<feature type="region of interest" description="Disordered" evidence="1">
    <location>
        <begin position="717"/>
        <end position="749"/>
    </location>
</feature>
<evidence type="ECO:0000313" key="2">
    <source>
        <dbReference type="EMBL" id="CAG5115021.1"/>
    </source>
</evidence>
<sequence length="749" mass="82645">MDSAQLQLKKQEELNETIVSVDESQVSAAERYRMPVELFQPDEESPEKSFKLDDTASKLTVDLPSKLFQESVTSADGVSKSPHHQSRDTGYQAALKEPRWSKGRIKVPPDFAPGIDEHETSMEVDLLTNEDSTSALLEANRSGVGIRDSTNDTAKSSALRLLDESVTEAQRVTEEEQSGTEVPPVKTRRSRGRPKGSTGKRGRKKFHSVSTPRVSTPRVSESAEAMIDVSARAVEPVVSPETSSDITITHPEMQSLQHSPRSSPAKHLKPSSADVSFASDLVLKFDDDDYEEKDTVEEDDKNLVCGAETVQENTAVLFQKRPEQSPQREKIMVIKCSVSGPAFVRHKTEKVSWDGNSCTGTVSRFNYRVLSGKPVTSQSRHLSLGPREECFTSVPPPYSVRRSEISDKPQTLPAVVVRRQQKPLEKPKSDPSKVPTVVPLVMEDNCDPSCIGGSVVTSPDGGEVFAGTVLKQRVEMVDWNTSSDKEEVLENLTGEELRLAQRQYLRHLMTGLYIQAGDFSSLDDDNNDDFQDVEKEVKDEEKEEEVTVEKNGEELAEGLENSTEEKVCDQVGKVDLSVTLDDEELLKKSFSKDRQKRKHSLELASPGQVTKKSRSSQDEQSNSLLQSPSNSALCSDLESADTPITAVSSRINGTDTASSLSHSCQTAEPEPGAQPKEAPTQQRFNSPSRRSSRTPIPSKKVLDAWDDFPARSALKDKRTLSLSSDDELSGYSSGDVQRKKLKTKQFSAS</sequence>
<feature type="region of interest" description="Disordered" evidence="1">
    <location>
        <begin position="535"/>
        <end position="566"/>
    </location>
</feature>
<feature type="compositionally biased region" description="Polar residues" evidence="1">
    <location>
        <begin position="645"/>
        <end position="666"/>
    </location>
</feature>
<proteinExistence type="predicted"/>